<keyword evidence="7" id="KW-0503">Monooxygenase</keyword>
<comment type="cofactor">
    <cofactor evidence="1 8">
        <name>heme</name>
        <dbReference type="ChEBI" id="CHEBI:30413"/>
    </cofactor>
</comment>
<evidence type="ECO:0000313" key="10">
    <source>
        <dbReference type="Proteomes" id="UP000245207"/>
    </source>
</evidence>
<gene>
    <name evidence="9" type="ORF">CTI12_AA619780</name>
</gene>
<dbReference type="GO" id="GO:0020037">
    <property type="term" value="F:heme binding"/>
    <property type="evidence" value="ECO:0007669"/>
    <property type="project" value="InterPro"/>
</dbReference>
<dbReference type="GO" id="GO:0005506">
    <property type="term" value="F:iron ion binding"/>
    <property type="evidence" value="ECO:0007669"/>
    <property type="project" value="InterPro"/>
</dbReference>
<proteinExistence type="inferred from homology"/>
<accession>A0A2U1KC71</accession>
<dbReference type="InterPro" id="IPR001128">
    <property type="entry name" value="Cyt_P450"/>
</dbReference>
<keyword evidence="5" id="KW-0560">Oxidoreductase</keyword>
<dbReference type="PRINTS" id="PR00463">
    <property type="entry name" value="EP450I"/>
</dbReference>
<evidence type="ECO:0000256" key="6">
    <source>
        <dbReference type="ARBA" id="ARBA00023004"/>
    </source>
</evidence>
<comment type="caution">
    <text evidence="9">The sequence shown here is derived from an EMBL/GenBank/DDBJ whole genome shotgun (WGS) entry which is preliminary data.</text>
</comment>
<dbReference type="GO" id="GO:0004497">
    <property type="term" value="F:monooxygenase activity"/>
    <property type="evidence" value="ECO:0007669"/>
    <property type="project" value="UniProtKB-KW"/>
</dbReference>
<dbReference type="EMBL" id="PKPP01022855">
    <property type="protein sequence ID" value="PWA34367.1"/>
    <property type="molecule type" value="Genomic_DNA"/>
</dbReference>
<dbReference type="PRINTS" id="PR00385">
    <property type="entry name" value="P450"/>
</dbReference>
<keyword evidence="4 8" id="KW-0479">Metal-binding</keyword>
<comment type="similarity">
    <text evidence="2">Belongs to the cytochrome P450 family.</text>
</comment>
<protein>
    <submittedName>
        <fullName evidence="9">Cytochrome P450</fullName>
    </submittedName>
</protein>
<dbReference type="Proteomes" id="UP000245207">
    <property type="component" value="Unassembled WGS sequence"/>
</dbReference>
<dbReference type="SUPFAM" id="SSF48264">
    <property type="entry name" value="Cytochrome P450"/>
    <property type="match status" value="1"/>
</dbReference>
<dbReference type="FunFam" id="1.10.630.10:FF:000126">
    <property type="entry name" value="Predicted protein"/>
    <property type="match status" value="1"/>
</dbReference>
<keyword evidence="3 8" id="KW-0349">Heme</keyword>
<reference evidence="9 10" key="1">
    <citation type="journal article" date="2018" name="Mol. Plant">
        <title>The genome of Artemisia annua provides insight into the evolution of Asteraceae family and artemisinin biosynthesis.</title>
        <authorList>
            <person name="Shen Q."/>
            <person name="Zhang L."/>
            <person name="Liao Z."/>
            <person name="Wang S."/>
            <person name="Yan T."/>
            <person name="Shi P."/>
            <person name="Liu M."/>
            <person name="Fu X."/>
            <person name="Pan Q."/>
            <person name="Wang Y."/>
            <person name="Lv Z."/>
            <person name="Lu X."/>
            <person name="Zhang F."/>
            <person name="Jiang W."/>
            <person name="Ma Y."/>
            <person name="Chen M."/>
            <person name="Hao X."/>
            <person name="Li L."/>
            <person name="Tang Y."/>
            <person name="Lv G."/>
            <person name="Zhou Y."/>
            <person name="Sun X."/>
            <person name="Brodelius P.E."/>
            <person name="Rose J.K.C."/>
            <person name="Tang K."/>
        </authorList>
    </citation>
    <scope>NUCLEOTIDE SEQUENCE [LARGE SCALE GENOMIC DNA]</scope>
    <source>
        <strain evidence="10">cv. Huhao1</strain>
        <tissue evidence="9">Leaf</tissue>
    </source>
</reference>
<dbReference type="OrthoDB" id="1037895at2759"/>
<dbReference type="GO" id="GO:0016705">
    <property type="term" value="F:oxidoreductase activity, acting on paired donors, with incorporation or reduction of molecular oxygen"/>
    <property type="evidence" value="ECO:0007669"/>
    <property type="project" value="InterPro"/>
</dbReference>
<dbReference type="PANTHER" id="PTHR47950:SF13">
    <property type="entry name" value="CYTOCHROME P450, FAMILY 76, SUBFAMILY G, POLYPEPTIDE 1"/>
    <property type="match status" value="1"/>
</dbReference>
<dbReference type="InterPro" id="IPR002401">
    <property type="entry name" value="Cyt_P450_E_grp-I"/>
</dbReference>
<evidence type="ECO:0000256" key="2">
    <source>
        <dbReference type="ARBA" id="ARBA00010617"/>
    </source>
</evidence>
<dbReference type="STRING" id="35608.A0A2U1KC71"/>
<keyword evidence="6 8" id="KW-0408">Iron</keyword>
<dbReference type="Gene3D" id="1.10.630.10">
    <property type="entry name" value="Cytochrome P450"/>
    <property type="match status" value="1"/>
</dbReference>
<evidence type="ECO:0000256" key="7">
    <source>
        <dbReference type="ARBA" id="ARBA00023033"/>
    </source>
</evidence>
<dbReference type="AlphaFoldDB" id="A0A2U1KC71"/>
<feature type="binding site" description="axial binding residue" evidence="8">
    <location>
        <position position="149"/>
    </location>
    <ligand>
        <name>heme</name>
        <dbReference type="ChEBI" id="CHEBI:30413"/>
    </ligand>
    <ligandPart>
        <name>Fe</name>
        <dbReference type="ChEBI" id="CHEBI:18248"/>
    </ligandPart>
</feature>
<evidence type="ECO:0000256" key="1">
    <source>
        <dbReference type="ARBA" id="ARBA00001971"/>
    </source>
</evidence>
<dbReference type="PANTHER" id="PTHR47950">
    <property type="entry name" value="CYTOCHROME P450, FAMILY 76, SUBFAMILY C, POLYPEPTIDE 5-RELATED"/>
    <property type="match status" value="1"/>
</dbReference>
<evidence type="ECO:0000256" key="3">
    <source>
        <dbReference type="ARBA" id="ARBA00022617"/>
    </source>
</evidence>
<dbReference type="InterPro" id="IPR036396">
    <property type="entry name" value="Cyt_P450_sf"/>
</dbReference>
<evidence type="ECO:0000313" key="9">
    <source>
        <dbReference type="EMBL" id="PWA34367.1"/>
    </source>
</evidence>
<organism evidence="9 10">
    <name type="scientific">Artemisia annua</name>
    <name type="common">Sweet wormwood</name>
    <dbReference type="NCBI Taxonomy" id="35608"/>
    <lineage>
        <taxon>Eukaryota</taxon>
        <taxon>Viridiplantae</taxon>
        <taxon>Streptophyta</taxon>
        <taxon>Embryophyta</taxon>
        <taxon>Tracheophyta</taxon>
        <taxon>Spermatophyta</taxon>
        <taxon>Magnoliopsida</taxon>
        <taxon>eudicotyledons</taxon>
        <taxon>Gunneridae</taxon>
        <taxon>Pentapetalae</taxon>
        <taxon>asterids</taxon>
        <taxon>campanulids</taxon>
        <taxon>Asterales</taxon>
        <taxon>Asteraceae</taxon>
        <taxon>Asteroideae</taxon>
        <taxon>Anthemideae</taxon>
        <taxon>Artemisiinae</taxon>
        <taxon>Artemisia</taxon>
    </lineage>
</organism>
<evidence type="ECO:0000256" key="4">
    <source>
        <dbReference type="ARBA" id="ARBA00022723"/>
    </source>
</evidence>
<name>A0A2U1KC71_ARTAN</name>
<sequence>MSLSFHNIFTAGSDTSASTIEWGLAELINHPDIMKKAIKEIHQVVGESRLIQESDVPNLPYLQAIVKETLRLHPTAPLIPRKSTKHCTVAGYDIPANTHIYTNVWALHRDPNDWENPLEFRPERFQENKLDVRGQHFHYLQVGSGKRMCPGISLALHMVHTTLRSMIQCFDWKAGKDGNLTCVDMEEGFGLTLPRAKPLVCVPVPRLDPIPFSM</sequence>
<evidence type="ECO:0000256" key="5">
    <source>
        <dbReference type="ARBA" id="ARBA00023002"/>
    </source>
</evidence>
<keyword evidence="10" id="KW-1185">Reference proteome</keyword>
<dbReference type="Pfam" id="PF00067">
    <property type="entry name" value="p450"/>
    <property type="match status" value="1"/>
</dbReference>
<evidence type="ECO:0000256" key="8">
    <source>
        <dbReference type="PIRSR" id="PIRSR602401-1"/>
    </source>
</evidence>